<feature type="signal peptide" evidence="1">
    <location>
        <begin position="1"/>
        <end position="25"/>
    </location>
</feature>
<feature type="chain" id="PRO_5043331115" description="Lipoprotein" evidence="1">
    <location>
        <begin position="26"/>
        <end position="141"/>
    </location>
</feature>
<evidence type="ECO:0000313" key="3">
    <source>
        <dbReference type="EMBL" id="MDQ0181018.1"/>
    </source>
</evidence>
<evidence type="ECO:0000313" key="4">
    <source>
        <dbReference type="Proteomes" id="UP001230951"/>
    </source>
</evidence>
<evidence type="ECO:0000313" key="5">
    <source>
        <dbReference type="Proteomes" id="UP001242995"/>
    </source>
</evidence>
<accession>A0AAW8DH35</accession>
<dbReference type="AlphaFoldDB" id="A0AAW8DH35"/>
<evidence type="ECO:0000256" key="1">
    <source>
        <dbReference type="SAM" id="SignalP"/>
    </source>
</evidence>
<gene>
    <name evidence="2" type="ORF">J2S90_001509</name>
    <name evidence="3" type="ORF">J2S93_002445</name>
</gene>
<dbReference type="EMBL" id="JAUSRG010000003">
    <property type="protein sequence ID" value="MDP9904554.1"/>
    <property type="molecule type" value="Genomic_DNA"/>
</dbReference>
<proteinExistence type="predicted"/>
<reference evidence="2 4" key="1">
    <citation type="submission" date="2023-07" db="EMBL/GenBank/DDBJ databases">
        <title>Sorghum-associated microbial communities from plants grown in Nebraska, USA.</title>
        <authorList>
            <person name="Schachtman D."/>
        </authorList>
    </citation>
    <scope>NUCLEOTIDE SEQUENCE</scope>
    <source>
        <strain evidence="2">DS1006</strain>
        <strain evidence="3 4">DS1016</strain>
    </source>
</reference>
<keyword evidence="4" id="KW-1185">Reference proteome</keyword>
<evidence type="ECO:0000313" key="2">
    <source>
        <dbReference type="EMBL" id="MDP9904554.1"/>
    </source>
</evidence>
<protein>
    <recommendedName>
        <fullName evidence="6">Lipoprotein</fullName>
    </recommendedName>
</protein>
<name>A0AAW8DH35_9MICC</name>
<dbReference type="Proteomes" id="UP001242995">
    <property type="component" value="Unassembled WGS sequence"/>
</dbReference>
<dbReference type="Proteomes" id="UP001230951">
    <property type="component" value="Unassembled WGS sequence"/>
</dbReference>
<organism evidence="2 5">
    <name type="scientific">Arthrobacter bambusae</name>
    <dbReference type="NCBI Taxonomy" id="1338426"/>
    <lineage>
        <taxon>Bacteria</taxon>
        <taxon>Bacillati</taxon>
        <taxon>Actinomycetota</taxon>
        <taxon>Actinomycetes</taxon>
        <taxon>Micrococcales</taxon>
        <taxon>Micrococcaceae</taxon>
        <taxon>Arthrobacter</taxon>
    </lineage>
</organism>
<keyword evidence="1" id="KW-0732">Signal</keyword>
<dbReference type="PROSITE" id="PS51257">
    <property type="entry name" value="PROKAR_LIPOPROTEIN"/>
    <property type="match status" value="1"/>
</dbReference>
<dbReference type="RefSeq" id="WP_306960313.1">
    <property type="nucleotide sequence ID" value="NZ_JAUSRG010000003.1"/>
</dbReference>
<sequence length="141" mass="14344">MTTTTKRRGMPALAIGAAALMLALAGCSGGSTTNSKTEYVASTGSGGGALGVITVDGKQVSMQFYYCNGTTRVAGGSLTPGTGKLDDSRTHVTWTTKPNIADNMVESMTVTDTSVSYSGSAYTKRGGDDAKAIEANLGCKL</sequence>
<dbReference type="EMBL" id="JAUSTF010000004">
    <property type="protein sequence ID" value="MDQ0181018.1"/>
    <property type="molecule type" value="Genomic_DNA"/>
</dbReference>
<comment type="caution">
    <text evidence="2">The sequence shown here is derived from an EMBL/GenBank/DDBJ whole genome shotgun (WGS) entry which is preliminary data.</text>
</comment>
<evidence type="ECO:0008006" key="6">
    <source>
        <dbReference type="Google" id="ProtNLM"/>
    </source>
</evidence>